<name>A0ACB8DLS5_DERSI</name>
<gene>
    <name evidence="1" type="ORF">HPB49_000008</name>
</gene>
<protein>
    <submittedName>
        <fullName evidence="1">Uncharacterized protein</fullName>
    </submittedName>
</protein>
<organism evidence="1 2">
    <name type="scientific">Dermacentor silvarum</name>
    <name type="common">Tick</name>
    <dbReference type="NCBI Taxonomy" id="543639"/>
    <lineage>
        <taxon>Eukaryota</taxon>
        <taxon>Metazoa</taxon>
        <taxon>Ecdysozoa</taxon>
        <taxon>Arthropoda</taxon>
        <taxon>Chelicerata</taxon>
        <taxon>Arachnida</taxon>
        <taxon>Acari</taxon>
        <taxon>Parasitiformes</taxon>
        <taxon>Ixodida</taxon>
        <taxon>Ixodoidea</taxon>
        <taxon>Ixodidae</taxon>
        <taxon>Rhipicephalinae</taxon>
        <taxon>Dermacentor</taxon>
    </lineage>
</organism>
<sequence>MRGEGPFQARSSQEQCLPLISAAGRVGFDLVSSEIRSKGQRAGAVPYLPSDFRMNVMYKSWFDTKLYSFTVAYTRQGQGLGNRLYVSRMSQGISYIKLYDFDNDVLYVADGATRQCQVTKGIPDSEKDDPYFPVAFRAAAKGGKVFDNPDSLIRFMGGDKKKAETPMDADEWRMNTTVNVQGRSYLCTTSFVWSKNGAVTPRCDNKVANKGFCPPVPLDAIVTCDDDKAIRYTFADYEENLDYTIFEEPVGFFCAGAEKAQLPELPRVFSFSAETKVADSQDIQKSKVWCNLPSFLVARETYNEDVDTPVLRSVFDYVTGMKYFIAPNTGKCQAFVMEKEELDVPEPLSLVWGAKRNYAYQKAGERRCRSWNCAVYAGMDDASAAPEKSVVSNLYYAYENEMYEATLPVFMELFDEAKGGDVIERRHIFEYETDLRDWSPFDIGVCFHPHEVRVFFLSVQGNSDFGPGKGTRDALANAFRVQLRQTMGIAQDIRLSRVSVFARGNNRLIVIARLLPAANTDHIMVTDPTVDEATKKLNETVNAGNFRVFLNVTGSDQKPEYVATQLTSRFVAAAPDASSKGYSSGSMAALGIMMLLLGAAIAVGAVYLAARRYPRSNLTTILLQPTSSGDN</sequence>
<dbReference type="EMBL" id="CM023479">
    <property type="protein sequence ID" value="KAH7973341.1"/>
    <property type="molecule type" value="Genomic_DNA"/>
</dbReference>
<accession>A0ACB8DLS5</accession>
<proteinExistence type="predicted"/>
<keyword evidence="2" id="KW-1185">Reference proteome</keyword>
<evidence type="ECO:0000313" key="1">
    <source>
        <dbReference type="EMBL" id="KAH7973341.1"/>
    </source>
</evidence>
<reference evidence="1" key="1">
    <citation type="submission" date="2020-05" db="EMBL/GenBank/DDBJ databases">
        <title>Large-scale comparative analyses of tick genomes elucidate their genetic diversity and vector capacities.</title>
        <authorList>
            <person name="Jia N."/>
            <person name="Wang J."/>
            <person name="Shi W."/>
            <person name="Du L."/>
            <person name="Sun Y."/>
            <person name="Zhan W."/>
            <person name="Jiang J."/>
            <person name="Wang Q."/>
            <person name="Zhang B."/>
            <person name="Ji P."/>
            <person name="Sakyi L.B."/>
            <person name="Cui X."/>
            <person name="Yuan T."/>
            <person name="Jiang B."/>
            <person name="Yang W."/>
            <person name="Lam T.T.-Y."/>
            <person name="Chang Q."/>
            <person name="Ding S."/>
            <person name="Wang X."/>
            <person name="Zhu J."/>
            <person name="Ruan X."/>
            <person name="Zhao L."/>
            <person name="Wei J."/>
            <person name="Que T."/>
            <person name="Du C."/>
            <person name="Cheng J."/>
            <person name="Dai P."/>
            <person name="Han X."/>
            <person name="Huang E."/>
            <person name="Gao Y."/>
            <person name="Liu J."/>
            <person name="Shao H."/>
            <person name="Ye R."/>
            <person name="Li L."/>
            <person name="Wei W."/>
            <person name="Wang X."/>
            <person name="Wang C."/>
            <person name="Yang T."/>
            <person name="Huo Q."/>
            <person name="Li W."/>
            <person name="Guo W."/>
            <person name="Chen H."/>
            <person name="Zhou L."/>
            <person name="Ni X."/>
            <person name="Tian J."/>
            <person name="Zhou Y."/>
            <person name="Sheng Y."/>
            <person name="Liu T."/>
            <person name="Pan Y."/>
            <person name="Xia L."/>
            <person name="Li J."/>
            <person name="Zhao F."/>
            <person name="Cao W."/>
        </authorList>
    </citation>
    <scope>NUCLEOTIDE SEQUENCE</scope>
    <source>
        <strain evidence="1">Dsil-2018</strain>
    </source>
</reference>
<evidence type="ECO:0000313" key="2">
    <source>
        <dbReference type="Proteomes" id="UP000821865"/>
    </source>
</evidence>
<comment type="caution">
    <text evidence="1">The sequence shown here is derived from an EMBL/GenBank/DDBJ whole genome shotgun (WGS) entry which is preliminary data.</text>
</comment>
<dbReference type="Proteomes" id="UP000821865">
    <property type="component" value="Chromosome 10"/>
</dbReference>